<proteinExistence type="predicted"/>
<accession>A0A8S5Q3N0</accession>
<protein>
    <submittedName>
        <fullName evidence="1">Uncharacterized protein</fullName>
    </submittedName>
</protein>
<evidence type="ECO:0000313" key="1">
    <source>
        <dbReference type="EMBL" id="DAE13918.1"/>
    </source>
</evidence>
<organism evidence="1">
    <name type="scientific">Siphoviridae sp. cty1O100</name>
    <dbReference type="NCBI Taxonomy" id="2825743"/>
    <lineage>
        <taxon>Viruses</taxon>
        <taxon>Duplodnaviria</taxon>
        <taxon>Heunggongvirae</taxon>
        <taxon>Uroviricota</taxon>
        <taxon>Caudoviricetes</taxon>
    </lineage>
</organism>
<sequence>MPAAFAAIRKRQSIYLALSFAISKAFIGSSRR</sequence>
<dbReference type="EMBL" id="BK015572">
    <property type="protein sequence ID" value="DAE13918.1"/>
    <property type="molecule type" value="Genomic_DNA"/>
</dbReference>
<reference evidence="1" key="1">
    <citation type="journal article" date="2021" name="Proc. Natl. Acad. Sci. U.S.A.">
        <title>A Catalog of Tens of Thousands of Viruses from Human Metagenomes Reveals Hidden Associations with Chronic Diseases.</title>
        <authorList>
            <person name="Tisza M.J."/>
            <person name="Buck C.B."/>
        </authorList>
    </citation>
    <scope>NUCLEOTIDE SEQUENCE</scope>
    <source>
        <strain evidence="1">Cty1O100</strain>
    </source>
</reference>
<name>A0A8S5Q3N0_9CAUD</name>